<dbReference type="Proteomes" id="UP001604336">
    <property type="component" value="Unassembled WGS sequence"/>
</dbReference>
<evidence type="ECO:0000256" key="1">
    <source>
        <dbReference type="SAM" id="MobiDB-lite"/>
    </source>
</evidence>
<reference evidence="3" key="1">
    <citation type="submission" date="2024-07" db="EMBL/GenBank/DDBJ databases">
        <title>Two chromosome-level genome assemblies of Korean endemic species Abeliophyllum distichum and Forsythia ovata (Oleaceae).</title>
        <authorList>
            <person name="Jang H."/>
        </authorList>
    </citation>
    <scope>NUCLEOTIDE SEQUENCE [LARGE SCALE GENOMIC DNA]</scope>
</reference>
<evidence type="ECO:0000313" key="2">
    <source>
        <dbReference type="EMBL" id="KAL2486596.1"/>
    </source>
</evidence>
<dbReference type="EMBL" id="JBFOLK010000009">
    <property type="protein sequence ID" value="KAL2486596.1"/>
    <property type="molecule type" value="Genomic_DNA"/>
</dbReference>
<accession>A0ABD1RF51</accession>
<keyword evidence="3" id="KW-1185">Reference proteome</keyword>
<feature type="region of interest" description="Disordered" evidence="1">
    <location>
        <begin position="127"/>
        <end position="169"/>
    </location>
</feature>
<organism evidence="2 3">
    <name type="scientific">Abeliophyllum distichum</name>
    <dbReference type="NCBI Taxonomy" id="126358"/>
    <lineage>
        <taxon>Eukaryota</taxon>
        <taxon>Viridiplantae</taxon>
        <taxon>Streptophyta</taxon>
        <taxon>Embryophyta</taxon>
        <taxon>Tracheophyta</taxon>
        <taxon>Spermatophyta</taxon>
        <taxon>Magnoliopsida</taxon>
        <taxon>eudicotyledons</taxon>
        <taxon>Gunneridae</taxon>
        <taxon>Pentapetalae</taxon>
        <taxon>asterids</taxon>
        <taxon>lamiids</taxon>
        <taxon>Lamiales</taxon>
        <taxon>Oleaceae</taxon>
        <taxon>Forsythieae</taxon>
        <taxon>Abeliophyllum</taxon>
    </lineage>
</organism>
<protein>
    <submittedName>
        <fullName evidence="2">Uncharacterized protein</fullName>
    </submittedName>
</protein>
<comment type="caution">
    <text evidence="2">The sequence shown here is derived from an EMBL/GenBank/DDBJ whole genome shotgun (WGS) entry which is preliminary data.</text>
</comment>
<name>A0ABD1RF51_9LAMI</name>
<dbReference type="AlphaFoldDB" id="A0ABD1RF51"/>
<sequence>MVDVAITSDEELTKDSIAQEMTSSAWPKADELNASRLLPKYKVLHRILINNIDPLTHRSNISDRFSDAIPVVGIHEFSNLSRTPNPTPRVPKHVLSSLDQSGRLDILENQLELVKTQEILYFDLVGGPTPSHADAPQTDDLPPAAPSDTPTRKRVANASASGTKKCRPA</sequence>
<proteinExistence type="predicted"/>
<evidence type="ECO:0000313" key="3">
    <source>
        <dbReference type="Proteomes" id="UP001604336"/>
    </source>
</evidence>
<gene>
    <name evidence="2" type="ORF">Adt_31352</name>
</gene>